<evidence type="ECO:0000256" key="7">
    <source>
        <dbReference type="ARBA" id="ARBA00023136"/>
    </source>
</evidence>
<dbReference type="EMBL" id="DYXN01000084">
    <property type="protein sequence ID" value="HJE87055.1"/>
    <property type="molecule type" value="Genomic_DNA"/>
</dbReference>
<comment type="caution">
    <text evidence="10">The sequence shown here is derived from an EMBL/GenBank/DDBJ whole genome shotgun (WGS) entry which is preliminary data.</text>
</comment>
<dbReference type="CDD" id="cd17321">
    <property type="entry name" value="MFS_MMR_MDR_like"/>
    <property type="match status" value="1"/>
</dbReference>
<keyword evidence="3" id="KW-0813">Transport</keyword>
<dbReference type="GO" id="GO:0005886">
    <property type="term" value="C:plasma membrane"/>
    <property type="evidence" value="ECO:0007669"/>
    <property type="project" value="UniProtKB-SubCell"/>
</dbReference>
<dbReference type="InterPro" id="IPR011701">
    <property type="entry name" value="MFS"/>
</dbReference>
<reference evidence="10" key="2">
    <citation type="submission" date="2021-09" db="EMBL/GenBank/DDBJ databases">
        <authorList>
            <person name="Gilroy R."/>
        </authorList>
    </citation>
    <scope>NUCLEOTIDE SEQUENCE</scope>
    <source>
        <strain evidence="10">CHK173-2145</strain>
    </source>
</reference>
<dbReference type="Gene3D" id="1.20.1250.20">
    <property type="entry name" value="MFS general substrate transporter like domains"/>
    <property type="match status" value="1"/>
</dbReference>
<feature type="transmembrane region" description="Helical" evidence="8">
    <location>
        <begin position="20"/>
        <end position="45"/>
    </location>
</feature>
<evidence type="ECO:0000313" key="10">
    <source>
        <dbReference type="EMBL" id="HJE87055.1"/>
    </source>
</evidence>
<gene>
    <name evidence="10" type="ORF">K8U88_05650</name>
</gene>
<dbReference type="PROSITE" id="PS50850">
    <property type="entry name" value="MFS"/>
    <property type="match status" value="1"/>
</dbReference>
<proteinExistence type="inferred from homology"/>
<dbReference type="GO" id="GO:0022857">
    <property type="term" value="F:transmembrane transporter activity"/>
    <property type="evidence" value="ECO:0007669"/>
    <property type="project" value="InterPro"/>
</dbReference>
<evidence type="ECO:0000256" key="8">
    <source>
        <dbReference type="SAM" id="Phobius"/>
    </source>
</evidence>
<feature type="transmembrane region" description="Helical" evidence="8">
    <location>
        <begin position="117"/>
        <end position="137"/>
    </location>
</feature>
<feature type="transmembrane region" description="Helical" evidence="8">
    <location>
        <begin position="444"/>
        <end position="472"/>
    </location>
</feature>
<dbReference type="PANTHER" id="PTHR42718:SF9">
    <property type="entry name" value="MAJOR FACILITATOR SUPERFAMILY MULTIDRUG TRANSPORTER MFSC"/>
    <property type="match status" value="1"/>
</dbReference>
<feature type="transmembrane region" description="Helical" evidence="8">
    <location>
        <begin position="404"/>
        <end position="424"/>
    </location>
</feature>
<dbReference type="Gene3D" id="1.20.1720.10">
    <property type="entry name" value="Multidrug resistance protein D"/>
    <property type="match status" value="1"/>
</dbReference>
<accession>A0A921JWD4</accession>
<dbReference type="InterPro" id="IPR004638">
    <property type="entry name" value="EmrB-like"/>
</dbReference>
<name>A0A921JWD4_9LACO</name>
<reference evidence="10" key="1">
    <citation type="journal article" date="2021" name="PeerJ">
        <title>Extensive microbial diversity within the chicken gut microbiome revealed by metagenomics and culture.</title>
        <authorList>
            <person name="Gilroy R."/>
            <person name="Ravi A."/>
            <person name="Getino M."/>
            <person name="Pursley I."/>
            <person name="Horton D.L."/>
            <person name="Alikhan N.F."/>
            <person name="Baker D."/>
            <person name="Gharbi K."/>
            <person name="Hall N."/>
            <person name="Watson M."/>
            <person name="Adriaenssens E.M."/>
            <person name="Foster-Nyarko E."/>
            <person name="Jarju S."/>
            <person name="Secka A."/>
            <person name="Antonio M."/>
            <person name="Oren A."/>
            <person name="Chaudhuri R.R."/>
            <person name="La Ragione R."/>
            <person name="Hildebrand F."/>
            <person name="Pallen M.J."/>
        </authorList>
    </citation>
    <scope>NUCLEOTIDE SEQUENCE</scope>
    <source>
        <strain evidence="10">CHK173-2145</strain>
    </source>
</reference>
<feature type="transmembrane region" description="Helical" evidence="8">
    <location>
        <begin position="362"/>
        <end position="383"/>
    </location>
</feature>
<feature type="transmembrane region" description="Helical" evidence="8">
    <location>
        <begin position="231"/>
        <end position="251"/>
    </location>
</feature>
<keyword evidence="5 8" id="KW-0812">Transmembrane</keyword>
<comment type="similarity">
    <text evidence="2">Belongs to the major facilitator superfamily. EmrB family.</text>
</comment>
<evidence type="ECO:0000256" key="6">
    <source>
        <dbReference type="ARBA" id="ARBA00022989"/>
    </source>
</evidence>
<organism evidence="10 11">
    <name type="scientific">Levilactobacillus hammesii</name>
    <dbReference type="NCBI Taxonomy" id="267633"/>
    <lineage>
        <taxon>Bacteria</taxon>
        <taxon>Bacillati</taxon>
        <taxon>Bacillota</taxon>
        <taxon>Bacilli</taxon>
        <taxon>Lactobacillales</taxon>
        <taxon>Lactobacillaceae</taxon>
        <taxon>Levilactobacillus</taxon>
    </lineage>
</organism>
<dbReference type="Proteomes" id="UP000721920">
    <property type="component" value="Unassembled WGS sequence"/>
</dbReference>
<dbReference type="AlphaFoldDB" id="A0A921JWD4"/>
<feature type="transmembrane region" description="Helical" evidence="8">
    <location>
        <begin position="272"/>
        <end position="295"/>
    </location>
</feature>
<dbReference type="InterPro" id="IPR036259">
    <property type="entry name" value="MFS_trans_sf"/>
</dbReference>
<feature type="transmembrane region" description="Helical" evidence="8">
    <location>
        <begin position="206"/>
        <end position="225"/>
    </location>
</feature>
<evidence type="ECO:0000256" key="5">
    <source>
        <dbReference type="ARBA" id="ARBA00022692"/>
    </source>
</evidence>
<feature type="domain" description="Major facilitator superfamily (MFS) profile" evidence="9">
    <location>
        <begin position="19"/>
        <end position="475"/>
    </location>
</feature>
<keyword evidence="4" id="KW-1003">Cell membrane</keyword>
<evidence type="ECO:0000256" key="4">
    <source>
        <dbReference type="ARBA" id="ARBA00022475"/>
    </source>
</evidence>
<feature type="transmembrane region" description="Helical" evidence="8">
    <location>
        <begin position="144"/>
        <end position="167"/>
    </location>
</feature>
<evidence type="ECO:0000313" key="11">
    <source>
        <dbReference type="Proteomes" id="UP000721920"/>
    </source>
</evidence>
<dbReference type="SUPFAM" id="SSF103473">
    <property type="entry name" value="MFS general substrate transporter"/>
    <property type="match status" value="1"/>
</dbReference>
<protein>
    <submittedName>
        <fullName evidence="10">MFS transporter</fullName>
    </submittedName>
</protein>
<feature type="transmembrane region" description="Helical" evidence="8">
    <location>
        <begin position="57"/>
        <end position="76"/>
    </location>
</feature>
<dbReference type="NCBIfam" id="TIGR00711">
    <property type="entry name" value="efflux_EmrB"/>
    <property type="match status" value="1"/>
</dbReference>
<dbReference type="PRINTS" id="PR01036">
    <property type="entry name" value="TCRTETB"/>
</dbReference>
<keyword evidence="7 8" id="KW-0472">Membrane</keyword>
<dbReference type="Pfam" id="PF07690">
    <property type="entry name" value="MFS_1"/>
    <property type="match status" value="1"/>
</dbReference>
<evidence type="ECO:0000256" key="2">
    <source>
        <dbReference type="ARBA" id="ARBA00008537"/>
    </source>
</evidence>
<sequence length="480" mass="51629">MKVKRFADDPQIQKHRWWILVAVCLFTFMSTLDASIVNIALPVISRDLAIPMNQAEWVVSIYLIVICALLLLFGKLGDTCGKIRIFKIGSVLFTIGSLLCGFSLGLAFLLVARALQAVGAAMTMATNSGIITEVFPFNERGRALGMIGSFVALGSIAGPGVGGLILAHLSWGYIFWINVPIGIAAFLLGQRILPRDITVSQQPIDKAGATLFAVMMVTLFAGVFIGQEIGFAQPAILGLFIIAAVVTVVFVRLELRLDQPILALHLFENKRFSVSILCAFLIFVANFFFNVIAPFYLENARNMPANYAGYALMTFPIVQVVVAPIAGSISDKIGPEILTFVGLLLISISQVGYMLANLATPLWLFMFFVGLVGFGNGVFMAPNNSIVMSSVPMKDLGVAGGVNVLAREMGMIVGISVATTVLFSAMGHYAGHKVTAYLPAHPDIFIAGMHVAFMVSLAICLVASVITGWRVFHRTTPAKG</sequence>
<comment type="subcellular location">
    <subcellularLocation>
        <location evidence="1">Cell membrane</location>
        <topology evidence="1">Multi-pass membrane protein</topology>
    </subcellularLocation>
</comment>
<dbReference type="InterPro" id="IPR020846">
    <property type="entry name" value="MFS_dom"/>
</dbReference>
<evidence type="ECO:0000259" key="9">
    <source>
        <dbReference type="PROSITE" id="PS50850"/>
    </source>
</evidence>
<evidence type="ECO:0000256" key="1">
    <source>
        <dbReference type="ARBA" id="ARBA00004651"/>
    </source>
</evidence>
<feature type="transmembrane region" description="Helical" evidence="8">
    <location>
        <begin position="307"/>
        <end position="325"/>
    </location>
</feature>
<dbReference type="PANTHER" id="PTHR42718">
    <property type="entry name" value="MAJOR FACILITATOR SUPERFAMILY MULTIDRUG TRANSPORTER MFSC"/>
    <property type="match status" value="1"/>
</dbReference>
<evidence type="ECO:0000256" key="3">
    <source>
        <dbReference type="ARBA" id="ARBA00022448"/>
    </source>
</evidence>
<feature type="transmembrane region" description="Helical" evidence="8">
    <location>
        <begin position="337"/>
        <end position="356"/>
    </location>
</feature>
<feature type="transmembrane region" description="Helical" evidence="8">
    <location>
        <begin position="173"/>
        <end position="194"/>
    </location>
</feature>
<keyword evidence="6 8" id="KW-1133">Transmembrane helix</keyword>
<feature type="transmembrane region" description="Helical" evidence="8">
    <location>
        <begin position="88"/>
        <end position="111"/>
    </location>
</feature>